<evidence type="ECO:0000313" key="2">
    <source>
        <dbReference type="EMBL" id="KAH1045993.1"/>
    </source>
</evidence>
<evidence type="ECO:0000256" key="1">
    <source>
        <dbReference type="SAM" id="MobiDB-lite"/>
    </source>
</evidence>
<evidence type="ECO:0000313" key="3">
    <source>
        <dbReference type="Proteomes" id="UP000828251"/>
    </source>
</evidence>
<comment type="caution">
    <text evidence="2">The sequence shown here is derived from an EMBL/GenBank/DDBJ whole genome shotgun (WGS) entry which is preliminary data.</text>
</comment>
<organism evidence="2 3">
    <name type="scientific">Gossypium stocksii</name>
    <dbReference type="NCBI Taxonomy" id="47602"/>
    <lineage>
        <taxon>Eukaryota</taxon>
        <taxon>Viridiplantae</taxon>
        <taxon>Streptophyta</taxon>
        <taxon>Embryophyta</taxon>
        <taxon>Tracheophyta</taxon>
        <taxon>Spermatophyta</taxon>
        <taxon>Magnoliopsida</taxon>
        <taxon>eudicotyledons</taxon>
        <taxon>Gunneridae</taxon>
        <taxon>Pentapetalae</taxon>
        <taxon>rosids</taxon>
        <taxon>malvids</taxon>
        <taxon>Malvales</taxon>
        <taxon>Malvaceae</taxon>
        <taxon>Malvoideae</taxon>
        <taxon>Gossypium</taxon>
    </lineage>
</organism>
<feature type="region of interest" description="Disordered" evidence="1">
    <location>
        <begin position="39"/>
        <end position="104"/>
    </location>
</feature>
<dbReference type="OrthoDB" id="1001596at2759"/>
<dbReference type="Proteomes" id="UP000828251">
    <property type="component" value="Unassembled WGS sequence"/>
</dbReference>
<feature type="compositionally biased region" description="Basic and acidic residues" evidence="1">
    <location>
        <begin position="71"/>
        <end position="84"/>
    </location>
</feature>
<gene>
    <name evidence="2" type="ORF">J1N35_036777</name>
</gene>
<protein>
    <submittedName>
        <fullName evidence="2">Uncharacterized protein</fullName>
    </submittedName>
</protein>
<sequence length="132" mass="14677">MTRVPYYRSSNIKGLNVGNWRTGVEFLGRAGLSSNINITEEGKNEEGDTVTQRGKGKRRMSEEILDSGSLTEKRSRMNAKEGRNKMRIKRKKGKGCGAEGDEESPVRLVKRKLLNAVSPSKAAVGEQLRQEP</sequence>
<feature type="compositionally biased region" description="Basic residues" evidence="1">
    <location>
        <begin position="85"/>
        <end position="94"/>
    </location>
</feature>
<keyword evidence="3" id="KW-1185">Reference proteome</keyword>
<accession>A0A9D3ZKZ9</accession>
<name>A0A9D3ZKZ9_9ROSI</name>
<dbReference type="EMBL" id="JAIQCV010000011">
    <property type="protein sequence ID" value="KAH1045993.1"/>
    <property type="molecule type" value="Genomic_DNA"/>
</dbReference>
<proteinExistence type="predicted"/>
<dbReference type="AlphaFoldDB" id="A0A9D3ZKZ9"/>
<reference evidence="2 3" key="1">
    <citation type="journal article" date="2021" name="Plant Biotechnol. J.">
        <title>Multi-omics assisted identification of the key and species-specific regulatory components of drought-tolerant mechanisms in Gossypium stocksii.</title>
        <authorList>
            <person name="Yu D."/>
            <person name="Ke L."/>
            <person name="Zhang D."/>
            <person name="Wu Y."/>
            <person name="Sun Y."/>
            <person name="Mei J."/>
            <person name="Sun J."/>
            <person name="Sun Y."/>
        </authorList>
    </citation>
    <scope>NUCLEOTIDE SEQUENCE [LARGE SCALE GENOMIC DNA]</scope>
    <source>
        <strain evidence="3">cv. E1</strain>
        <tissue evidence="2">Leaf</tissue>
    </source>
</reference>